<dbReference type="Proteomes" id="UP000325313">
    <property type="component" value="Unassembled WGS sequence"/>
</dbReference>
<reference evidence="1 2" key="1">
    <citation type="submission" date="2019-05" db="EMBL/GenBank/DDBJ databases">
        <title>Emergence of the Ug99 lineage of the wheat stem rust pathogen through somatic hybridization.</title>
        <authorList>
            <person name="Li F."/>
            <person name="Upadhyaya N.M."/>
            <person name="Sperschneider J."/>
            <person name="Matny O."/>
            <person name="Nguyen-Phuc H."/>
            <person name="Mago R."/>
            <person name="Raley C."/>
            <person name="Miller M.E."/>
            <person name="Silverstein K.A.T."/>
            <person name="Henningsen E."/>
            <person name="Hirsch C.D."/>
            <person name="Visser B."/>
            <person name="Pretorius Z.A."/>
            <person name="Steffenson B.J."/>
            <person name="Schwessinger B."/>
            <person name="Dodds P.N."/>
            <person name="Figueroa M."/>
        </authorList>
    </citation>
    <scope>NUCLEOTIDE SEQUENCE [LARGE SCALE GENOMIC DNA]</scope>
    <source>
        <strain evidence="1 2">Ug99</strain>
    </source>
</reference>
<protein>
    <submittedName>
        <fullName evidence="1">Uncharacterized protein</fullName>
    </submittedName>
</protein>
<dbReference type="AlphaFoldDB" id="A0A5B0NMH8"/>
<organism evidence="1 2">
    <name type="scientific">Puccinia graminis f. sp. tritici</name>
    <dbReference type="NCBI Taxonomy" id="56615"/>
    <lineage>
        <taxon>Eukaryota</taxon>
        <taxon>Fungi</taxon>
        <taxon>Dikarya</taxon>
        <taxon>Basidiomycota</taxon>
        <taxon>Pucciniomycotina</taxon>
        <taxon>Pucciniomycetes</taxon>
        <taxon>Pucciniales</taxon>
        <taxon>Pucciniaceae</taxon>
        <taxon>Puccinia</taxon>
    </lineage>
</organism>
<name>A0A5B0NMH8_PUCGR</name>
<gene>
    <name evidence="1" type="ORF">PGTUg99_032931</name>
</gene>
<dbReference type="EMBL" id="VDEP01000404">
    <property type="protein sequence ID" value="KAA1089993.1"/>
    <property type="molecule type" value="Genomic_DNA"/>
</dbReference>
<accession>A0A5B0NMH8</accession>
<comment type="caution">
    <text evidence="1">The sequence shown here is derived from an EMBL/GenBank/DDBJ whole genome shotgun (WGS) entry which is preliminary data.</text>
</comment>
<proteinExistence type="predicted"/>
<evidence type="ECO:0000313" key="1">
    <source>
        <dbReference type="EMBL" id="KAA1089993.1"/>
    </source>
</evidence>
<sequence length="152" mass="16883">MTLNENGALDRRLSNSPLWLPSSAPFSRELRSATFSCTCSTLAAALSSYRSTNPPIYSSSTHPATLTAPSSYQQSPKSSATHLHLQVPFTNDLSTRKLLSSSSTHSQLLWLSRVANHRNSFQFQGQWTADFVGRSFPLLISSGLCSHYHHRW</sequence>
<evidence type="ECO:0000313" key="2">
    <source>
        <dbReference type="Proteomes" id="UP000325313"/>
    </source>
</evidence>